<dbReference type="OrthoDB" id="9779102at2"/>
<feature type="region of interest" description="Disordered" evidence="1">
    <location>
        <begin position="1"/>
        <end position="41"/>
    </location>
</feature>
<dbReference type="Pfam" id="PF17479">
    <property type="entry name" value="DUF3048_C"/>
    <property type="match status" value="1"/>
</dbReference>
<keyword evidence="5" id="KW-1185">Reference proteome</keyword>
<dbReference type="InterPro" id="IPR035328">
    <property type="entry name" value="DUF3048_C"/>
</dbReference>
<feature type="compositionally biased region" description="Low complexity" evidence="1">
    <location>
        <begin position="28"/>
        <end position="41"/>
    </location>
</feature>
<evidence type="ECO:0000259" key="3">
    <source>
        <dbReference type="Pfam" id="PF17479"/>
    </source>
</evidence>
<dbReference type="Pfam" id="PF11258">
    <property type="entry name" value="DUF3048"/>
    <property type="match status" value="1"/>
</dbReference>
<evidence type="ECO:0000259" key="2">
    <source>
        <dbReference type="Pfam" id="PF11258"/>
    </source>
</evidence>
<gene>
    <name evidence="4" type="ORF">EPD65_05220</name>
</gene>
<accession>A0A4R1CGE8</accession>
<protein>
    <submittedName>
        <fullName evidence="4">DUF3048 domain-containing protein</fullName>
    </submittedName>
</protein>
<feature type="domain" description="DUF3048" evidence="2">
    <location>
        <begin position="106"/>
        <end position="244"/>
    </location>
</feature>
<dbReference type="EMBL" id="SJZJ01000006">
    <property type="protein sequence ID" value="TCJ29991.1"/>
    <property type="molecule type" value="Genomic_DNA"/>
</dbReference>
<organism evidence="4 5">
    <name type="scientific">Nocardioides jejuensis</name>
    <dbReference type="NCBI Taxonomy" id="2502782"/>
    <lineage>
        <taxon>Bacteria</taxon>
        <taxon>Bacillati</taxon>
        <taxon>Actinomycetota</taxon>
        <taxon>Actinomycetes</taxon>
        <taxon>Propionibacteriales</taxon>
        <taxon>Nocardioidaceae</taxon>
        <taxon>Nocardioides</taxon>
    </lineage>
</organism>
<feature type="region of interest" description="Disordered" evidence="1">
    <location>
        <begin position="81"/>
        <end position="115"/>
    </location>
</feature>
<sequence>MCASVRRGPRAGSPAPFADVSSRSPCISGSEGAPPPSCGGAPSDFEEFCTHRSEKNVRRMRLSVAATLAASVVLAGCGGLTGTDGTSSSERPSSSAPAAKPETWPLTGLPVPDGRSPKSPAYIVKIDNTAASAPQYGIGKADMVVEELVEGGITRLAAFFQSQLPSKVGPVRSMRLTDIGVAKPLGAEIVASGAAPVTLDGLAKAGQKFVSFDSGNPALQRLLDGSHDSLHSVVANLKKLAAEQKHPARPVDYLPFGAKGAMSGGKPATSIDARMSAGRTAHWQLMGHKYILQNGYMPDGDVFKADTVITCMVTTSLAPYLDPAGNPVPISHFEGKGQAVIFHDGKAVRVTWKKPTVGDTVTFVTASGKQFKVPAGHTWLHLVPTSGGGVSFR</sequence>
<dbReference type="InterPro" id="IPR021416">
    <property type="entry name" value="DUF3048_N"/>
</dbReference>
<feature type="domain" description="DUF3048" evidence="3">
    <location>
        <begin position="299"/>
        <end position="379"/>
    </location>
</feature>
<dbReference type="InterPro" id="IPR023158">
    <property type="entry name" value="YerB-like_sf"/>
</dbReference>
<name>A0A4R1CGE8_9ACTN</name>
<dbReference type="AlphaFoldDB" id="A0A4R1CGE8"/>
<evidence type="ECO:0000256" key="1">
    <source>
        <dbReference type="SAM" id="MobiDB-lite"/>
    </source>
</evidence>
<dbReference type="Gene3D" id="3.50.90.10">
    <property type="entry name" value="YerB-like"/>
    <property type="match status" value="1"/>
</dbReference>
<dbReference type="Proteomes" id="UP000295453">
    <property type="component" value="Unassembled WGS sequence"/>
</dbReference>
<proteinExistence type="predicted"/>
<reference evidence="4 5" key="1">
    <citation type="submission" date="2019-03" db="EMBL/GenBank/DDBJ databases">
        <authorList>
            <person name="Kim M.K.M."/>
        </authorList>
    </citation>
    <scope>NUCLEOTIDE SEQUENCE [LARGE SCALE GENOMIC DNA]</scope>
    <source>
        <strain evidence="4 5">18JY15-6</strain>
    </source>
</reference>
<dbReference type="SUPFAM" id="SSF159774">
    <property type="entry name" value="YerB-like"/>
    <property type="match status" value="1"/>
</dbReference>
<comment type="caution">
    <text evidence="4">The sequence shown here is derived from an EMBL/GenBank/DDBJ whole genome shotgun (WGS) entry which is preliminary data.</text>
</comment>
<feature type="compositionally biased region" description="Low complexity" evidence="1">
    <location>
        <begin position="83"/>
        <end position="101"/>
    </location>
</feature>
<evidence type="ECO:0000313" key="4">
    <source>
        <dbReference type="EMBL" id="TCJ29991.1"/>
    </source>
</evidence>
<evidence type="ECO:0000313" key="5">
    <source>
        <dbReference type="Proteomes" id="UP000295453"/>
    </source>
</evidence>